<dbReference type="Gene3D" id="3.90.1750.20">
    <property type="entry name" value="Putative Large Serine Recombinase, Chain B, Domain 2"/>
    <property type="match status" value="1"/>
</dbReference>
<evidence type="ECO:0008006" key="5">
    <source>
        <dbReference type="Google" id="ProtNLM"/>
    </source>
</evidence>
<evidence type="ECO:0000313" key="4">
    <source>
        <dbReference type="Proteomes" id="UP000177309"/>
    </source>
</evidence>
<dbReference type="InterPro" id="IPR036162">
    <property type="entry name" value="Resolvase-like_N_sf"/>
</dbReference>
<dbReference type="Proteomes" id="UP000177309">
    <property type="component" value="Unassembled WGS sequence"/>
</dbReference>
<dbReference type="PANTHER" id="PTHR30461:SF23">
    <property type="entry name" value="DNA RECOMBINASE-RELATED"/>
    <property type="match status" value="1"/>
</dbReference>
<gene>
    <name evidence="3" type="ORF">A2462_00330</name>
</gene>
<feature type="domain" description="Resolvase/invertase-type recombinase catalytic" evidence="1">
    <location>
        <begin position="2"/>
        <end position="149"/>
    </location>
</feature>
<dbReference type="Pfam" id="PF13408">
    <property type="entry name" value="Zn_ribbon_recom"/>
    <property type="match status" value="1"/>
</dbReference>
<name>A0A1F4TNQ2_UNCSA</name>
<organism evidence="3 4">
    <name type="scientific">candidate division WOR-1 bacterium RIFOXYC2_FULL_41_25</name>
    <dbReference type="NCBI Taxonomy" id="1802586"/>
    <lineage>
        <taxon>Bacteria</taxon>
        <taxon>Bacillati</taxon>
        <taxon>Saganbacteria</taxon>
    </lineage>
</organism>
<dbReference type="AlphaFoldDB" id="A0A1F4TNQ2"/>
<feature type="domain" description="Recombinase" evidence="2">
    <location>
        <begin position="158"/>
        <end position="287"/>
    </location>
</feature>
<dbReference type="SUPFAM" id="SSF53041">
    <property type="entry name" value="Resolvase-like"/>
    <property type="match status" value="1"/>
</dbReference>
<comment type="caution">
    <text evidence="3">The sequence shown here is derived from an EMBL/GenBank/DDBJ whole genome shotgun (WGS) entry which is preliminary data.</text>
</comment>
<dbReference type="GO" id="GO:0000150">
    <property type="term" value="F:DNA strand exchange activity"/>
    <property type="evidence" value="ECO:0007669"/>
    <property type="project" value="InterPro"/>
</dbReference>
<dbReference type="GO" id="GO:0003677">
    <property type="term" value="F:DNA binding"/>
    <property type="evidence" value="ECO:0007669"/>
    <property type="project" value="InterPro"/>
</dbReference>
<protein>
    <recommendedName>
        <fullName evidence="5">Resolvase</fullName>
    </recommendedName>
</protein>
<dbReference type="InterPro" id="IPR025827">
    <property type="entry name" value="Zn_ribbon_recom_dom"/>
</dbReference>
<dbReference type="Gene3D" id="3.40.50.1390">
    <property type="entry name" value="Resolvase, N-terminal catalytic domain"/>
    <property type="match status" value="1"/>
</dbReference>
<dbReference type="SMART" id="SM00857">
    <property type="entry name" value="Resolvase"/>
    <property type="match status" value="1"/>
</dbReference>
<accession>A0A1F4TNQ2</accession>
<dbReference type="CDD" id="cd00338">
    <property type="entry name" value="Ser_Recombinase"/>
    <property type="match status" value="1"/>
</dbReference>
<sequence>MKTAIYTRVSTDDQVREGYSLEVQKEYLINYSKQQGYESYDIYTDEGISAGSLQRPALQKLLKDAKLGKFDLVLVYKIDRFSRKLKDLLELFERLESCGVGFKSVTEPFDTTNAAGKLMFQQLGSFAEFERNRLAERVFPGMLKSVQAGNWHGARYSPFGYTYNKSAKLLEVNAAEAEIVRLIYRLYLEGKSVFDITEFLNRKKLKTRNAKQFYIKFVSSILSNPIYIGKIVWNKFFYDKSKKTKKGCRYVKQDPSKVITAKGKQAPLISEQDFYAVQEIMKSRCPKRRRTNPRSYLYTGLLFCDKCNHKLYGRSIVSNHRTGKHKLWYECSGPRHHFVKCSNRAVKSEDVEPIILGIMQNMLESDRIKDSRWLAATFHKAGTNQPISDFLKIDPAGLKKELEINRQKQLKLTDLHLNNLLSEATFKEKNGVLRGEEEEFRIRLAGLELLLLEKENSAAYLDKVKDFLDSYDSKKKELDTAAQKQIFGLLFKKIIVKNCVGNAAANSRIVPFLYEPFQKIFEGLKNSKNNDKRRKKSTLFYKNLRLPNEHC</sequence>
<dbReference type="EMBL" id="MEUI01000028">
    <property type="protein sequence ID" value="OGC33713.1"/>
    <property type="molecule type" value="Genomic_DNA"/>
</dbReference>
<dbReference type="InterPro" id="IPR006119">
    <property type="entry name" value="Resolv_N"/>
</dbReference>
<reference evidence="3 4" key="1">
    <citation type="journal article" date="2016" name="Nat. Commun.">
        <title>Thousands of microbial genomes shed light on interconnected biogeochemical processes in an aquifer system.</title>
        <authorList>
            <person name="Anantharaman K."/>
            <person name="Brown C.T."/>
            <person name="Hug L.A."/>
            <person name="Sharon I."/>
            <person name="Castelle C.J."/>
            <person name="Probst A.J."/>
            <person name="Thomas B.C."/>
            <person name="Singh A."/>
            <person name="Wilkins M.J."/>
            <person name="Karaoz U."/>
            <person name="Brodie E.L."/>
            <person name="Williams K.H."/>
            <person name="Hubbard S.S."/>
            <person name="Banfield J.F."/>
        </authorList>
    </citation>
    <scope>NUCLEOTIDE SEQUENCE [LARGE SCALE GENOMIC DNA]</scope>
</reference>
<evidence type="ECO:0000259" key="1">
    <source>
        <dbReference type="PROSITE" id="PS51736"/>
    </source>
</evidence>
<dbReference type="PROSITE" id="PS51736">
    <property type="entry name" value="RECOMBINASES_3"/>
    <property type="match status" value="1"/>
</dbReference>
<dbReference type="PANTHER" id="PTHR30461">
    <property type="entry name" value="DNA-INVERTASE FROM LAMBDOID PROPHAGE"/>
    <property type="match status" value="1"/>
</dbReference>
<dbReference type="Pfam" id="PF07508">
    <property type="entry name" value="Recombinase"/>
    <property type="match status" value="1"/>
</dbReference>
<evidence type="ECO:0000259" key="2">
    <source>
        <dbReference type="PROSITE" id="PS51737"/>
    </source>
</evidence>
<dbReference type="InterPro" id="IPR011109">
    <property type="entry name" value="DNA_bind_recombinase_dom"/>
</dbReference>
<dbReference type="Pfam" id="PF00239">
    <property type="entry name" value="Resolvase"/>
    <property type="match status" value="1"/>
</dbReference>
<dbReference type="PROSITE" id="PS51737">
    <property type="entry name" value="RECOMBINASE_DNA_BIND"/>
    <property type="match status" value="1"/>
</dbReference>
<proteinExistence type="predicted"/>
<evidence type="ECO:0000313" key="3">
    <source>
        <dbReference type="EMBL" id="OGC33713.1"/>
    </source>
</evidence>
<dbReference type="InterPro" id="IPR050639">
    <property type="entry name" value="SSR_resolvase"/>
</dbReference>
<dbReference type="InterPro" id="IPR038109">
    <property type="entry name" value="DNA_bind_recomb_sf"/>
</dbReference>